<evidence type="ECO:0000313" key="3">
    <source>
        <dbReference type="Proteomes" id="UP000026915"/>
    </source>
</evidence>
<keyword evidence="1" id="KW-1133">Transmembrane helix</keyword>
<keyword evidence="1" id="KW-0812">Transmembrane</keyword>
<dbReference type="HOGENOM" id="CLU_2042298_0_0_1"/>
<dbReference type="InParanoid" id="A0A061GPY4"/>
<dbReference type="Proteomes" id="UP000026915">
    <property type="component" value="Chromosome 9"/>
</dbReference>
<feature type="transmembrane region" description="Helical" evidence="1">
    <location>
        <begin position="20"/>
        <end position="37"/>
    </location>
</feature>
<keyword evidence="3" id="KW-1185">Reference proteome</keyword>
<name>A0A061GPY4_THECC</name>
<protein>
    <submittedName>
        <fullName evidence="2">Uncharacterized protein</fullName>
    </submittedName>
</protein>
<evidence type="ECO:0000256" key="1">
    <source>
        <dbReference type="SAM" id="Phobius"/>
    </source>
</evidence>
<organism evidence="2 3">
    <name type="scientific">Theobroma cacao</name>
    <name type="common">Cacao</name>
    <name type="synonym">Cocoa</name>
    <dbReference type="NCBI Taxonomy" id="3641"/>
    <lineage>
        <taxon>Eukaryota</taxon>
        <taxon>Viridiplantae</taxon>
        <taxon>Streptophyta</taxon>
        <taxon>Embryophyta</taxon>
        <taxon>Tracheophyta</taxon>
        <taxon>Spermatophyta</taxon>
        <taxon>Magnoliopsida</taxon>
        <taxon>eudicotyledons</taxon>
        <taxon>Gunneridae</taxon>
        <taxon>Pentapetalae</taxon>
        <taxon>rosids</taxon>
        <taxon>malvids</taxon>
        <taxon>Malvales</taxon>
        <taxon>Malvaceae</taxon>
        <taxon>Byttnerioideae</taxon>
        <taxon>Theobroma</taxon>
    </lineage>
</organism>
<dbReference type="EMBL" id="CM001887">
    <property type="protein sequence ID" value="EOY31483.1"/>
    <property type="molecule type" value="Genomic_DNA"/>
</dbReference>
<reference evidence="2 3" key="1">
    <citation type="journal article" date="2013" name="Genome Biol.">
        <title>The genome sequence of the most widely cultivated cacao type and its use to identify candidate genes regulating pod color.</title>
        <authorList>
            <person name="Motamayor J.C."/>
            <person name="Mockaitis K."/>
            <person name="Schmutz J."/>
            <person name="Haiminen N."/>
            <person name="Iii D.L."/>
            <person name="Cornejo O."/>
            <person name="Findley S.D."/>
            <person name="Zheng P."/>
            <person name="Utro F."/>
            <person name="Royaert S."/>
            <person name="Saski C."/>
            <person name="Jenkins J."/>
            <person name="Podicheti R."/>
            <person name="Zhao M."/>
            <person name="Scheffler B.E."/>
            <person name="Stack J.C."/>
            <person name="Feltus F.A."/>
            <person name="Mustiga G.M."/>
            <person name="Amores F."/>
            <person name="Phillips W."/>
            <person name="Marelli J.P."/>
            <person name="May G.D."/>
            <person name="Shapiro H."/>
            <person name="Ma J."/>
            <person name="Bustamante C.D."/>
            <person name="Schnell R.J."/>
            <person name="Main D."/>
            <person name="Gilbert D."/>
            <person name="Parida L."/>
            <person name="Kuhn D.N."/>
        </authorList>
    </citation>
    <scope>NUCLEOTIDE SEQUENCE [LARGE SCALE GENOMIC DNA]</scope>
    <source>
        <strain evidence="3">cv. Matina 1-6</strain>
    </source>
</reference>
<evidence type="ECO:0000313" key="2">
    <source>
        <dbReference type="EMBL" id="EOY31483.1"/>
    </source>
</evidence>
<keyword evidence="1" id="KW-0472">Membrane</keyword>
<sequence>MMTKPPAYAMPLHVVQVLRHVLFSSFFSIIFKIYFIFSQGTKSETRCPSCLLCFFFSIICFIFFNFIGNLFNFFLGMTIFCRYIIMNIDSHRFYFCFIDGIIKCISHRIPCVHDSLLHKGP</sequence>
<dbReference type="Gramene" id="EOY31483">
    <property type="protein sequence ID" value="EOY31483"/>
    <property type="gene ID" value="TCM_038409"/>
</dbReference>
<feature type="transmembrane region" description="Helical" evidence="1">
    <location>
        <begin position="49"/>
        <end position="75"/>
    </location>
</feature>
<accession>A0A061GPY4</accession>
<proteinExistence type="predicted"/>
<dbReference type="AlphaFoldDB" id="A0A061GPY4"/>
<gene>
    <name evidence="2" type="ORF">TCM_038409</name>
</gene>